<name>A0ABQ0L4E9_MYCCL</name>
<sequence>MYFALTQFNVPRSLAGNDTKESPTPGGPPALLTREQDMPVLPSGSIVMQPNNLLAKQTEDLGLKQPASEYQTLWMQTSFESISGALKYWADVASAKAMESAGPNSLILVAEPNIRVDVPNENGAPRTLAMLIVNAPPACNIDQFNGEMDQFFDEVVQLPTCKKNLLKHVYMRPIVGVPAHILPNFLHPGPEIAVVVTETASIEAVIEMMEDPGMKAQWGKKFFEGHPGAQATRFAVDAHTITLTL</sequence>
<evidence type="ECO:0000313" key="1">
    <source>
        <dbReference type="EMBL" id="GAT45780.1"/>
    </source>
</evidence>
<gene>
    <name evidence="1" type="ORF">MCHLO_03342</name>
</gene>
<dbReference type="EMBL" id="DF841701">
    <property type="protein sequence ID" value="GAT45780.1"/>
    <property type="molecule type" value="Genomic_DNA"/>
</dbReference>
<reference evidence="1" key="1">
    <citation type="submission" date="2014-09" db="EMBL/GenBank/DDBJ databases">
        <title>Genome sequence of the luminous mushroom Mycena chlorophos for searching fungal bioluminescence genes.</title>
        <authorList>
            <person name="Tanaka Y."/>
            <person name="Kasuga D."/>
            <person name="Oba Y."/>
            <person name="Hase S."/>
            <person name="Sato K."/>
            <person name="Oba Y."/>
            <person name="Sakakibara Y."/>
        </authorList>
    </citation>
    <scope>NUCLEOTIDE SEQUENCE</scope>
</reference>
<evidence type="ECO:0000313" key="2">
    <source>
        <dbReference type="Proteomes" id="UP000815677"/>
    </source>
</evidence>
<protein>
    <submittedName>
        <fullName evidence="1">Uncharacterized protein</fullName>
    </submittedName>
</protein>
<keyword evidence="2" id="KW-1185">Reference proteome</keyword>
<dbReference type="Proteomes" id="UP000815677">
    <property type="component" value="Unassembled WGS sequence"/>
</dbReference>
<organism evidence="1 2">
    <name type="scientific">Mycena chlorophos</name>
    <name type="common">Agaric fungus</name>
    <name type="synonym">Agaricus chlorophos</name>
    <dbReference type="NCBI Taxonomy" id="658473"/>
    <lineage>
        <taxon>Eukaryota</taxon>
        <taxon>Fungi</taxon>
        <taxon>Dikarya</taxon>
        <taxon>Basidiomycota</taxon>
        <taxon>Agaricomycotina</taxon>
        <taxon>Agaricomycetes</taxon>
        <taxon>Agaricomycetidae</taxon>
        <taxon>Agaricales</taxon>
        <taxon>Marasmiineae</taxon>
        <taxon>Mycenaceae</taxon>
        <taxon>Mycena</taxon>
    </lineage>
</organism>
<accession>A0ABQ0L4E9</accession>
<proteinExistence type="predicted"/>